<name>A0A4Z0NLG1_9HYPH</name>
<evidence type="ECO:0000313" key="2">
    <source>
        <dbReference type="EMBL" id="TGD96650.1"/>
    </source>
</evidence>
<accession>A0A4Z0NLG1</accession>
<dbReference type="Proteomes" id="UP000297535">
    <property type="component" value="Unassembled WGS sequence"/>
</dbReference>
<proteinExistence type="predicted"/>
<sequence length="73" mass="8358">MNKNRIEGDAEQGERANSREALVIEARRRRSGDRAGTEHGCCKCGRMYFMAGLSAATYEQFCILRDKRCREKV</sequence>
<evidence type="ECO:0000256" key="1">
    <source>
        <dbReference type="SAM" id="MobiDB-lite"/>
    </source>
</evidence>
<organism evidence="2 3">
    <name type="scientific">Methylobacterium nonmethylotrophicum</name>
    <dbReference type="NCBI Taxonomy" id="1141884"/>
    <lineage>
        <taxon>Bacteria</taxon>
        <taxon>Pseudomonadati</taxon>
        <taxon>Pseudomonadota</taxon>
        <taxon>Alphaproteobacteria</taxon>
        <taxon>Hyphomicrobiales</taxon>
        <taxon>Methylobacteriaceae</taxon>
        <taxon>Methylobacterium</taxon>
    </lineage>
</organism>
<dbReference type="OrthoDB" id="6370555at2"/>
<keyword evidence="3" id="KW-1185">Reference proteome</keyword>
<dbReference type="EMBL" id="SRLB01000018">
    <property type="protein sequence ID" value="TGD96650.1"/>
    <property type="molecule type" value="Genomic_DNA"/>
</dbReference>
<feature type="region of interest" description="Disordered" evidence="1">
    <location>
        <begin position="1"/>
        <end position="38"/>
    </location>
</feature>
<reference evidence="2 3" key="1">
    <citation type="submission" date="2019-04" db="EMBL/GenBank/DDBJ databases">
        <authorList>
            <person name="Feng G."/>
            <person name="Zhu H."/>
        </authorList>
    </citation>
    <scope>NUCLEOTIDE SEQUENCE [LARGE SCALE GENOMIC DNA]</scope>
    <source>
        <strain evidence="2 3">6HR-1</strain>
    </source>
</reference>
<comment type="caution">
    <text evidence="2">The sequence shown here is derived from an EMBL/GenBank/DDBJ whole genome shotgun (WGS) entry which is preliminary data.</text>
</comment>
<protein>
    <submittedName>
        <fullName evidence="2">Uncharacterized protein</fullName>
    </submittedName>
</protein>
<evidence type="ECO:0000313" key="3">
    <source>
        <dbReference type="Proteomes" id="UP000297535"/>
    </source>
</evidence>
<gene>
    <name evidence="2" type="ORF">EU555_23170</name>
</gene>
<feature type="compositionally biased region" description="Basic and acidic residues" evidence="1">
    <location>
        <begin position="1"/>
        <end position="18"/>
    </location>
</feature>
<dbReference type="AlphaFoldDB" id="A0A4Z0NLG1"/>